<dbReference type="Proteomes" id="UP001470230">
    <property type="component" value="Unassembled WGS sequence"/>
</dbReference>
<evidence type="ECO:0000313" key="2">
    <source>
        <dbReference type="EMBL" id="KAK8834443.1"/>
    </source>
</evidence>
<dbReference type="InterPro" id="IPR023214">
    <property type="entry name" value="HAD_sf"/>
</dbReference>
<dbReference type="EMBL" id="JAPFFF010000408">
    <property type="protein sequence ID" value="KAK8834443.1"/>
    <property type="molecule type" value="Genomic_DNA"/>
</dbReference>
<dbReference type="InterPro" id="IPR015955">
    <property type="entry name" value="Lactate_DH/Glyco_Ohase_4_C"/>
</dbReference>
<comment type="caution">
    <text evidence="2">The sequence shown here is derived from an EMBL/GenBank/DDBJ whole genome shotgun (WGS) entry which is preliminary data.</text>
</comment>
<protein>
    <recommendedName>
        <fullName evidence="1">Lactate/malate dehydrogenase C-terminal domain-containing protein</fullName>
    </recommendedName>
</protein>
<evidence type="ECO:0000259" key="1">
    <source>
        <dbReference type="Pfam" id="PF02866"/>
    </source>
</evidence>
<dbReference type="Pfam" id="PF13419">
    <property type="entry name" value="HAD_2"/>
    <property type="match status" value="1"/>
</dbReference>
<dbReference type="InterPro" id="IPR036291">
    <property type="entry name" value="NAD(P)-bd_dom_sf"/>
</dbReference>
<evidence type="ECO:0000313" key="3">
    <source>
        <dbReference type="EMBL" id="KAK8839770.1"/>
    </source>
</evidence>
<feature type="domain" description="Lactate/malate dehydrogenase C-terminal" evidence="1">
    <location>
        <begin position="412"/>
        <end position="596"/>
    </location>
</feature>
<evidence type="ECO:0000313" key="4">
    <source>
        <dbReference type="Proteomes" id="UP001470230"/>
    </source>
</evidence>
<dbReference type="Gene3D" id="3.40.50.720">
    <property type="entry name" value="NAD(P)-binding Rossmann-like Domain"/>
    <property type="match status" value="1"/>
</dbReference>
<reference evidence="2 4" key="1">
    <citation type="submission" date="2024-04" db="EMBL/GenBank/DDBJ databases">
        <title>Tritrichomonas musculus Genome.</title>
        <authorList>
            <person name="Alves-Ferreira E."/>
            <person name="Grigg M."/>
            <person name="Lorenzi H."/>
            <person name="Galac M."/>
        </authorList>
    </citation>
    <scope>NUCLEOTIDE SEQUENCE [LARGE SCALE GENOMIC DNA]</scope>
    <source>
        <strain evidence="2 4">EAF2021</strain>
    </source>
</reference>
<dbReference type="EMBL" id="JAPFFF010000050">
    <property type="protein sequence ID" value="KAK8839770.1"/>
    <property type="molecule type" value="Genomic_DNA"/>
</dbReference>
<dbReference type="InterPro" id="IPR041492">
    <property type="entry name" value="HAD_2"/>
</dbReference>
<dbReference type="SUPFAM" id="SSF51735">
    <property type="entry name" value="NAD(P)-binding Rossmann-fold domains"/>
    <property type="match status" value="1"/>
</dbReference>
<keyword evidence="4" id="KW-1185">Reference proteome</keyword>
<dbReference type="InterPro" id="IPR022383">
    <property type="entry name" value="Lactate/malate_DH_C"/>
</dbReference>
<sequence>MHRLQDSNSKSVFTSNSCNNLTNLNIPKVVFFKSSSIIRNLDSIYIEAINYTLSKHELSTITDISKQKIDSEKSLKESFITICGKELSNLAYDEYAQYLSNINDKISFSDGTIDLLKYLKKDNIKTVFVSNFIPISIEKILEQYELKSYFDFVILPDDQNPAATQIFQLIEKLNLKLREDTLLFVGDSITDILFSFRYGFVPIIFNKHELQSLEAFNLDNPIRFIENFNQLIELFENSKIQEDEKVVKITYIGAGGKIGKQAIPMICNIVPSEVTIEIILIGSGSEESLVRLSGFVSDIEGSLNLCSDNDKHIKFTITNEYKKICGSKVVLCSAGKWPSAELSKKFERIDPTGRTKQSFMNKDMIEDIAQRVQSNAPDCLFVIATNQVDMMCEVARLKAPKLKTIGITGCVDSSRMKQIIKSDFGLEASCFMVGYHDSSMMPLISSVKVDDKPLFPFISGAINLNDDQIASELKMIESEKFDKVVSKTRKLGGLISSQQKTGVSIKIDTGASILPAKAMEKVVAAFCFGQILIESFNTFITDQKVADHYGVPTMTALSIPVVIDKDKIEQLTEIPVLDFEKVKLREAQIEMKKTIQLLIKGGLIDE</sequence>
<dbReference type="Pfam" id="PF02866">
    <property type="entry name" value="Ldh_1_C"/>
    <property type="match status" value="1"/>
</dbReference>
<dbReference type="Gene3D" id="3.40.50.1000">
    <property type="entry name" value="HAD superfamily/HAD-like"/>
    <property type="match status" value="1"/>
</dbReference>
<gene>
    <name evidence="2" type="ORF">M9Y10_030604</name>
    <name evidence="3" type="ORF">M9Y10_031475</name>
</gene>
<dbReference type="SUPFAM" id="SSF56327">
    <property type="entry name" value="LDH C-terminal domain-like"/>
    <property type="match status" value="1"/>
</dbReference>
<dbReference type="PANTHER" id="PTHR43128">
    <property type="entry name" value="L-2-HYDROXYCARBOXYLATE DEHYDROGENASE (NAD(P)(+))"/>
    <property type="match status" value="1"/>
</dbReference>
<proteinExistence type="predicted"/>
<organism evidence="2 4">
    <name type="scientific">Tritrichomonas musculus</name>
    <dbReference type="NCBI Taxonomy" id="1915356"/>
    <lineage>
        <taxon>Eukaryota</taxon>
        <taxon>Metamonada</taxon>
        <taxon>Parabasalia</taxon>
        <taxon>Tritrichomonadida</taxon>
        <taxon>Tritrichomonadidae</taxon>
        <taxon>Tritrichomonas</taxon>
    </lineage>
</organism>
<dbReference type="PANTHER" id="PTHR43128:SF16">
    <property type="entry name" value="L-LACTATE DEHYDROGENASE"/>
    <property type="match status" value="1"/>
</dbReference>
<name>A0ABR2GKJ9_9EUKA</name>
<dbReference type="Gene3D" id="3.90.110.10">
    <property type="entry name" value="Lactate dehydrogenase/glycoside hydrolase, family 4, C-terminal"/>
    <property type="match status" value="1"/>
</dbReference>
<accession>A0ABR2GKJ9</accession>
<dbReference type="InterPro" id="IPR036412">
    <property type="entry name" value="HAD-like_sf"/>
</dbReference>
<dbReference type="SUPFAM" id="SSF56784">
    <property type="entry name" value="HAD-like"/>
    <property type="match status" value="1"/>
</dbReference>